<dbReference type="AlphaFoldDB" id="A0A4R6BDZ1"/>
<dbReference type="Proteomes" id="UP000295310">
    <property type="component" value="Unassembled WGS sequence"/>
</dbReference>
<feature type="domain" description="TNase-like" evidence="8">
    <location>
        <begin position="35"/>
        <end position="167"/>
    </location>
</feature>
<dbReference type="CDD" id="cd00175">
    <property type="entry name" value="SNc"/>
    <property type="match status" value="1"/>
</dbReference>
<evidence type="ECO:0000256" key="2">
    <source>
        <dbReference type="ARBA" id="ARBA00016676"/>
    </source>
</evidence>
<keyword evidence="5" id="KW-0378">Hydrolase</keyword>
<dbReference type="OrthoDB" id="4376109at2"/>
<dbReference type="GO" id="GO:1990599">
    <property type="term" value="F:3' overhang single-stranded DNA endodeoxyribonuclease activity"/>
    <property type="evidence" value="ECO:0007669"/>
    <property type="project" value="UniProtKB-EC"/>
</dbReference>
<evidence type="ECO:0000256" key="7">
    <source>
        <dbReference type="ARBA" id="ARBA00031238"/>
    </source>
</evidence>
<evidence type="ECO:0000256" key="5">
    <source>
        <dbReference type="ARBA" id="ARBA00022801"/>
    </source>
</evidence>
<comment type="caution">
    <text evidence="9">The sequence shown here is derived from an EMBL/GenBank/DDBJ whole genome shotgun (WGS) entry which is preliminary data.</text>
</comment>
<dbReference type="EC" id="3.1.31.1" evidence="1"/>
<proteinExistence type="predicted"/>
<evidence type="ECO:0000313" key="9">
    <source>
        <dbReference type="EMBL" id="TDL97994.1"/>
    </source>
</evidence>
<dbReference type="InterPro" id="IPR002071">
    <property type="entry name" value="Thermonucl_AS"/>
</dbReference>
<keyword evidence="3" id="KW-0540">Nuclease</keyword>
<gene>
    <name evidence="9" type="ORF">ERX27_05905</name>
</gene>
<sequence>MILKYLIKEEDVKTFIIICLLTLFSVQPVQVQAAEHIPVTLDRVIDGDTLSIKQRGHKKTVRLLLIDTPESKKPNTPVQPYSLEAADYTKSLVSHCDLSIEHDSKGRYDRYKRELVYLYCGDKMVNESLVREGYARVGYIYQQKDHLTELQEAERQAKSKKLKIWSMDGFVNEDGEGFNATEEERQQETDIIEELRQFLYELIDELLDTLLKKIGL</sequence>
<dbReference type="PROSITE" id="PS01123">
    <property type="entry name" value="TNASE_1"/>
    <property type="match status" value="1"/>
</dbReference>
<keyword evidence="4" id="KW-0255">Endonuclease</keyword>
<dbReference type="PANTHER" id="PTHR12302">
    <property type="entry name" value="EBNA2 BINDING PROTEIN P100"/>
    <property type="match status" value="1"/>
</dbReference>
<evidence type="ECO:0000256" key="1">
    <source>
        <dbReference type="ARBA" id="ARBA00011942"/>
    </source>
</evidence>
<reference evidence="9 10" key="1">
    <citation type="submission" date="2019-01" db="EMBL/GenBank/DDBJ databases">
        <title>Draft genome sequences of the type strains of six Macrococcus species.</title>
        <authorList>
            <person name="Mazhar S."/>
            <person name="Altermann E."/>
            <person name="Hill C."/>
            <person name="Mcauliffe O."/>
        </authorList>
    </citation>
    <scope>NUCLEOTIDE SEQUENCE [LARGE SCALE GENOMIC DNA]</scope>
    <source>
        <strain evidence="9 10">CCM4811</strain>
    </source>
</reference>
<evidence type="ECO:0000256" key="4">
    <source>
        <dbReference type="ARBA" id="ARBA00022759"/>
    </source>
</evidence>
<dbReference type="InterPro" id="IPR035437">
    <property type="entry name" value="SNase_OB-fold_sf"/>
</dbReference>
<organism evidence="9 10">
    <name type="scientific">Macrococcus brunensis</name>
    <dbReference type="NCBI Taxonomy" id="198483"/>
    <lineage>
        <taxon>Bacteria</taxon>
        <taxon>Bacillati</taxon>
        <taxon>Bacillota</taxon>
        <taxon>Bacilli</taxon>
        <taxon>Bacillales</taxon>
        <taxon>Staphylococcaceae</taxon>
        <taxon>Macrococcus</taxon>
    </lineage>
</organism>
<dbReference type="SUPFAM" id="SSF50199">
    <property type="entry name" value="Staphylococcal nuclease"/>
    <property type="match status" value="1"/>
</dbReference>
<evidence type="ECO:0000259" key="8">
    <source>
        <dbReference type="PROSITE" id="PS50830"/>
    </source>
</evidence>
<dbReference type="GO" id="GO:0003676">
    <property type="term" value="F:nucleic acid binding"/>
    <property type="evidence" value="ECO:0007669"/>
    <property type="project" value="InterPro"/>
</dbReference>
<protein>
    <recommendedName>
        <fullName evidence="2">Thermonuclease</fullName>
        <ecNumber evidence="1">3.1.31.1</ecNumber>
    </recommendedName>
    <alternativeName>
        <fullName evidence="7">Micrococcal nuclease</fullName>
    </alternativeName>
    <alternativeName>
        <fullName evidence="6">Staphylococcal nuclease</fullName>
    </alternativeName>
</protein>
<evidence type="ECO:0000256" key="6">
    <source>
        <dbReference type="ARBA" id="ARBA00030535"/>
    </source>
</evidence>
<dbReference type="PROSITE" id="PS50830">
    <property type="entry name" value="TNASE_3"/>
    <property type="match status" value="1"/>
</dbReference>
<dbReference type="PANTHER" id="PTHR12302:SF3">
    <property type="entry name" value="SERINE_THREONINE-PROTEIN KINASE 31"/>
    <property type="match status" value="1"/>
</dbReference>
<dbReference type="SMART" id="SM00318">
    <property type="entry name" value="SNc"/>
    <property type="match status" value="1"/>
</dbReference>
<dbReference type="InterPro" id="IPR016071">
    <property type="entry name" value="Staphylococal_nuclease_OB-fold"/>
</dbReference>
<accession>A0A4R6BDZ1</accession>
<keyword evidence="10" id="KW-1185">Reference proteome</keyword>
<evidence type="ECO:0000256" key="3">
    <source>
        <dbReference type="ARBA" id="ARBA00022722"/>
    </source>
</evidence>
<dbReference type="Pfam" id="PF00565">
    <property type="entry name" value="SNase"/>
    <property type="match status" value="1"/>
</dbReference>
<dbReference type="Gene3D" id="2.40.50.90">
    <property type="match status" value="1"/>
</dbReference>
<evidence type="ECO:0000313" key="10">
    <source>
        <dbReference type="Proteomes" id="UP000295310"/>
    </source>
</evidence>
<name>A0A4R6BDZ1_9STAP</name>
<dbReference type="EMBL" id="SCWA01000008">
    <property type="protein sequence ID" value="TDL97994.1"/>
    <property type="molecule type" value="Genomic_DNA"/>
</dbReference>